<dbReference type="InterPro" id="IPR016188">
    <property type="entry name" value="PurM-like_N"/>
</dbReference>
<dbReference type="InterPro" id="IPR036921">
    <property type="entry name" value="PurM-like_N_sf"/>
</dbReference>
<dbReference type="Pfam" id="PF02769">
    <property type="entry name" value="AIRS_C"/>
    <property type="match status" value="1"/>
</dbReference>
<dbReference type="SUPFAM" id="SSF55326">
    <property type="entry name" value="PurM N-terminal domain-like"/>
    <property type="match status" value="1"/>
</dbReference>
<dbReference type="RefSeq" id="WP_194703475.1">
    <property type="nucleotide sequence ID" value="NZ_JADKNH010000014.1"/>
</dbReference>
<dbReference type="PANTHER" id="PTHR30303:SF4">
    <property type="entry name" value="HYDROGENASE EXPRESSION_FORMATION PROTEIN HYPE"/>
    <property type="match status" value="1"/>
</dbReference>
<keyword evidence="5" id="KW-1185">Reference proteome</keyword>
<sequence length="333" mass="36195">MSVGKLSNADLNHFIIDEIKPQRSDILIRPGVGEDCAAIKFGEYACVVTTDPITGATEELGKLAVHVSVNDIASSGAEPVALLMTLLCPEDTALESIQQIVVDANKAANAMNIEIIGGHTEMTNAVNRIVVSVTAFGSTRAEDIIMTGGAKSGDYLYMTKYAGLEGTAIIAKEKEEILKDYLTKNEIQDAQSFIEQISVLREGEIGKHLKVSAMHDVTEGGVLGAIYEMCEASKVGCKVYNNKFAIHELTQKICEHFNINPLKLISSGSMLMSVDKDVAPAYEQAMIEAEIPYSKIGVLTEEMDRILIFGEEADEEIFDVIEPPVEDELYTVV</sequence>
<gene>
    <name evidence="4" type="ORF">ISU02_19195</name>
</gene>
<dbReference type="PIRSF" id="PIRSF005644">
    <property type="entry name" value="Hdrgns_mtr_HypE"/>
    <property type="match status" value="1"/>
</dbReference>
<dbReference type="Pfam" id="PF00586">
    <property type="entry name" value="AIRS"/>
    <property type="match status" value="1"/>
</dbReference>
<dbReference type="PANTHER" id="PTHR30303">
    <property type="entry name" value="HYDROGENASE ISOENZYMES FORMATION PROTEIN HYPE"/>
    <property type="match status" value="1"/>
</dbReference>
<reference evidence="4 5" key="1">
    <citation type="submission" date="2020-11" db="EMBL/GenBank/DDBJ databases">
        <title>Fusibacter basophilias sp. nov.</title>
        <authorList>
            <person name="Qiu D."/>
        </authorList>
    </citation>
    <scope>NUCLEOTIDE SEQUENCE [LARGE SCALE GENOMIC DNA]</scope>
    <source>
        <strain evidence="4 5">Q10-2</strain>
    </source>
</reference>
<comment type="caution">
    <text evidence="4">The sequence shown here is derived from an EMBL/GenBank/DDBJ whole genome shotgun (WGS) entry which is preliminary data.</text>
</comment>
<dbReference type="CDD" id="cd06061">
    <property type="entry name" value="PurM-like1"/>
    <property type="match status" value="1"/>
</dbReference>
<dbReference type="EMBL" id="JADKNH010000014">
    <property type="protein sequence ID" value="MBF4695232.1"/>
    <property type="molecule type" value="Genomic_DNA"/>
</dbReference>
<evidence type="ECO:0000313" key="5">
    <source>
        <dbReference type="Proteomes" id="UP000614200"/>
    </source>
</evidence>
<dbReference type="Gene3D" id="3.30.1330.10">
    <property type="entry name" value="PurM-like, N-terminal domain"/>
    <property type="match status" value="1"/>
</dbReference>
<evidence type="ECO:0000259" key="2">
    <source>
        <dbReference type="Pfam" id="PF00586"/>
    </source>
</evidence>
<comment type="similarity">
    <text evidence="1">Belongs to the HypE family.</text>
</comment>
<feature type="domain" description="PurM-like C-terminal" evidence="3">
    <location>
        <begin position="151"/>
        <end position="302"/>
    </location>
</feature>
<dbReference type="InterPro" id="IPR036676">
    <property type="entry name" value="PurM-like_C_sf"/>
</dbReference>
<dbReference type="SUPFAM" id="SSF56042">
    <property type="entry name" value="PurM C-terminal domain-like"/>
    <property type="match status" value="1"/>
</dbReference>
<dbReference type="Proteomes" id="UP000614200">
    <property type="component" value="Unassembled WGS sequence"/>
</dbReference>
<name>A0ABR9ZXP3_9FIRM</name>
<proteinExistence type="inferred from homology"/>
<evidence type="ECO:0000313" key="4">
    <source>
        <dbReference type="EMBL" id="MBF4695232.1"/>
    </source>
</evidence>
<evidence type="ECO:0000259" key="3">
    <source>
        <dbReference type="Pfam" id="PF02769"/>
    </source>
</evidence>
<feature type="domain" description="PurM-like N-terminal" evidence="2">
    <location>
        <begin position="33"/>
        <end position="138"/>
    </location>
</feature>
<dbReference type="Gene3D" id="3.90.650.10">
    <property type="entry name" value="PurM-like C-terminal domain"/>
    <property type="match status" value="1"/>
</dbReference>
<dbReference type="InterPro" id="IPR010918">
    <property type="entry name" value="PurM-like_C_dom"/>
</dbReference>
<protein>
    <submittedName>
        <fullName evidence="4">AIR synthase family protein</fullName>
    </submittedName>
</protein>
<dbReference type="InterPro" id="IPR011854">
    <property type="entry name" value="HypE"/>
</dbReference>
<accession>A0ABR9ZXP3</accession>
<evidence type="ECO:0000256" key="1">
    <source>
        <dbReference type="ARBA" id="ARBA00006243"/>
    </source>
</evidence>
<organism evidence="4 5">
    <name type="scientific">Fusibacter ferrireducens</name>
    <dbReference type="NCBI Taxonomy" id="2785058"/>
    <lineage>
        <taxon>Bacteria</taxon>
        <taxon>Bacillati</taxon>
        <taxon>Bacillota</taxon>
        <taxon>Clostridia</taxon>
        <taxon>Eubacteriales</taxon>
        <taxon>Eubacteriales Family XII. Incertae Sedis</taxon>
        <taxon>Fusibacter</taxon>
    </lineage>
</organism>